<accession>D1W2G7</accession>
<organism evidence="1 2">
    <name type="scientific">Hoylesella buccalis ATCC 35310</name>
    <dbReference type="NCBI Taxonomy" id="679190"/>
    <lineage>
        <taxon>Bacteria</taxon>
        <taxon>Pseudomonadati</taxon>
        <taxon>Bacteroidota</taxon>
        <taxon>Bacteroidia</taxon>
        <taxon>Bacteroidales</taxon>
        <taxon>Prevotellaceae</taxon>
        <taxon>Hoylesella</taxon>
    </lineage>
</organism>
<keyword evidence="2" id="KW-1185">Reference proteome</keyword>
<protein>
    <submittedName>
        <fullName evidence="1">Uncharacterized protein</fullName>
    </submittedName>
</protein>
<comment type="caution">
    <text evidence="1">The sequence shown here is derived from an EMBL/GenBank/DDBJ whole genome shotgun (WGS) entry which is preliminary data.</text>
</comment>
<dbReference type="Proteomes" id="UP000005283">
    <property type="component" value="Unassembled WGS sequence"/>
</dbReference>
<reference evidence="1 2" key="1">
    <citation type="submission" date="2009-12" db="EMBL/GenBank/DDBJ databases">
        <title>Genome Sequence of Prevotella buccalis ATCC 35310.</title>
        <authorList>
            <person name="Durkin A.S."/>
            <person name="Madupu R."/>
            <person name="Torralba M."/>
            <person name="Methe B."/>
            <person name="Sutton G."/>
            <person name="Strausberg R.L."/>
            <person name="Nelson K.E."/>
        </authorList>
    </citation>
    <scope>NUCLEOTIDE SEQUENCE [LARGE SCALE GENOMIC DNA]</scope>
    <source>
        <strain evidence="1 2">ATCC 35310</strain>
    </source>
</reference>
<proteinExistence type="predicted"/>
<dbReference type="STRING" id="679190.HMPREF0650_0865"/>
<evidence type="ECO:0000313" key="2">
    <source>
        <dbReference type="Proteomes" id="UP000005283"/>
    </source>
</evidence>
<sequence length="37" mass="4173">MFMSAAFVSFAERLRSLSCLVDSCHLLNSLFHNIALQ</sequence>
<name>D1W2G7_9BACT</name>
<evidence type="ECO:0000313" key="1">
    <source>
        <dbReference type="EMBL" id="EFA93297.1"/>
    </source>
</evidence>
<dbReference type="EMBL" id="ADEG01000002">
    <property type="protein sequence ID" value="EFA93297.1"/>
    <property type="molecule type" value="Genomic_DNA"/>
</dbReference>
<dbReference type="AlphaFoldDB" id="D1W2G7"/>
<gene>
    <name evidence="1" type="ORF">HMPREF0650_0865</name>
</gene>